<keyword evidence="5" id="KW-0695">RNA-directed DNA polymerase</keyword>
<dbReference type="GO" id="GO:0003676">
    <property type="term" value="F:nucleic acid binding"/>
    <property type="evidence" value="ECO:0007669"/>
    <property type="project" value="InterPro"/>
</dbReference>
<dbReference type="PROSITE" id="PS50878">
    <property type="entry name" value="RT_POL"/>
    <property type="match status" value="1"/>
</dbReference>
<protein>
    <recommendedName>
        <fullName evidence="1">RNA-directed DNA polymerase</fullName>
        <ecNumber evidence="1">2.7.7.49</ecNumber>
    </recommendedName>
</protein>
<evidence type="ECO:0000256" key="5">
    <source>
        <dbReference type="ARBA" id="ARBA00022918"/>
    </source>
</evidence>
<dbReference type="GO" id="GO:0003964">
    <property type="term" value="F:RNA-directed DNA polymerase activity"/>
    <property type="evidence" value="ECO:0007669"/>
    <property type="project" value="UniProtKB-KW"/>
</dbReference>
<dbReference type="Pfam" id="PF17921">
    <property type="entry name" value="Integrase_H2C2"/>
    <property type="match status" value="1"/>
</dbReference>
<dbReference type="FunFam" id="3.30.420.10:FF:000032">
    <property type="entry name" value="Retrovirus-related Pol polyprotein from transposon 297-like Protein"/>
    <property type="match status" value="1"/>
</dbReference>
<dbReference type="Pfam" id="PF00665">
    <property type="entry name" value="rve"/>
    <property type="match status" value="1"/>
</dbReference>
<evidence type="ECO:0000256" key="7">
    <source>
        <dbReference type="SAM" id="MobiDB-lite"/>
    </source>
</evidence>
<evidence type="ECO:0000313" key="10">
    <source>
        <dbReference type="EMBL" id="KAK7603424.1"/>
    </source>
</evidence>
<dbReference type="Pfam" id="PF17919">
    <property type="entry name" value="RT_RNaseH_2"/>
    <property type="match status" value="1"/>
</dbReference>
<keyword evidence="2" id="KW-0548">Nucleotidyltransferase</keyword>
<evidence type="ECO:0000256" key="1">
    <source>
        <dbReference type="ARBA" id="ARBA00012493"/>
    </source>
</evidence>
<keyword evidence="3" id="KW-0540">Nuclease</keyword>
<dbReference type="InterPro" id="IPR005011">
    <property type="entry name" value="SNU66/SART1"/>
</dbReference>
<keyword evidence="2" id="KW-0808">Transferase</keyword>
<evidence type="ECO:0000259" key="9">
    <source>
        <dbReference type="PROSITE" id="PS50994"/>
    </source>
</evidence>
<dbReference type="GO" id="GO:0000398">
    <property type="term" value="P:mRNA splicing, via spliceosome"/>
    <property type="evidence" value="ECO:0007669"/>
    <property type="project" value="InterPro"/>
</dbReference>
<dbReference type="InterPro" id="IPR012337">
    <property type="entry name" value="RNaseH-like_sf"/>
</dbReference>
<reference evidence="10 11" key="1">
    <citation type="submission" date="2024-03" db="EMBL/GenBank/DDBJ databases">
        <title>Adaptation during the transition from Ophiocordyceps entomopathogen to insect associate is accompanied by gene loss and intensified selection.</title>
        <authorList>
            <person name="Ward C.M."/>
            <person name="Onetto C.A."/>
            <person name="Borneman A.R."/>
        </authorList>
    </citation>
    <scope>NUCLEOTIDE SEQUENCE [LARGE SCALE GENOMIC DNA]</scope>
    <source>
        <strain evidence="10">AWRI1</strain>
        <tissue evidence="10">Single Adult Female</tissue>
    </source>
</reference>
<proteinExistence type="predicted"/>
<dbReference type="Gene3D" id="3.30.420.10">
    <property type="entry name" value="Ribonuclease H-like superfamily/Ribonuclease H"/>
    <property type="match status" value="1"/>
</dbReference>
<keyword evidence="6" id="KW-0511">Multifunctional enzyme</keyword>
<evidence type="ECO:0000256" key="3">
    <source>
        <dbReference type="ARBA" id="ARBA00022722"/>
    </source>
</evidence>
<dbReference type="AlphaFoldDB" id="A0AAN9Y9P4"/>
<evidence type="ECO:0000256" key="6">
    <source>
        <dbReference type="ARBA" id="ARBA00023268"/>
    </source>
</evidence>
<evidence type="ECO:0000259" key="8">
    <source>
        <dbReference type="PROSITE" id="PS50878"/>
    </source>
</evidence>
<dbReference type="GO" id="GO:0015074">
    <property type="term" value="P:DNA integration"/>
    <property type="evidence" value="ECO:0007669"/>
    <property type="project" value="InterPro"/>
</dbReference>
<dbReference type="Gene3D" id="1.10.340.70">
    <property type="match status" value="1"/>
</dbReference>
<dbReference type="InterPro" id="IPR041577">
    <property type="entry name" value="RT_RNaseH_2"/>
</dbReference>
<keyword evidence="11" id="KW-1185">Reference proteome</keyword>
<name>A0AAN9Y9P4_9HEMI</name>
<gene>
    <name evidence="10" type="ORF">V9T40_003423</name>
</gene>
<feature type="compositionally biased region" description="Basic and acidic residues" evidence="7">
    <location>
        <begin position="987"/>
        <end position="996"/>
    </location>
</feature>
<dbReference type="Gene3D" id="3.30.70.270">
    <property type="match status" value="2"/>
</dbReference>
<evidence type="ECO:0000313" key="11">
    <source>
        <dbReference type="Proteomes" id="UP001367676"/>
    </source>
</evidence>
<dbReference type="EMBL" id="JBBCAQ010000006">
    <property type="protein sequence ID" value="KAK7603424.1"/>
    <property type="molecule type" value="Genomic_DNA"/>
</dbReference>
<organism evidence="10 11">
    <name type="scientific">Parthenolecanium corni</name>
    <dbReference type="NCBI Taxonomy" id="536013"/>
    <lineage>
        <taxon>Eukaryota</taxon>
        <taxon>Metazoa</taxon>
        <taxon>Ecdysozoa</taxon>
        <taxon>Arthropoda</taxon>
        <taxon>Hexapoda</taxon>
        <taxon>Insecta</taxon>
        <taxon>Pterygota</taxon>
        <taxon>Neoptera</taxon>
        <taxon>Paraneoptera</taxon>
        <taxon>Hemiptera</taxon>
        <taxon>Sternorrhyncha</taxon>
        <taxon>Coccoidea</taxon>
        <taxon>Coccidae</taxon>
        <taxon>Parthenolecanium</taxon>
    </lineage>
</organism>
<feature type="domain" description="Reverse transcriptase" evidence="8">
    <location>
        <begin position="1"/>
        <end position="158"/>
    </location>
</feature>
<dbReference type="InterPro" id="IPR050951">
    <property type="entry name" value="Retrovirus_Pol_polyprotein"/>
</dbReference>
<dbReference type="GO" id="GO:0042575">
    <property type="term" value="C:DNA polymerase complex"/>
    <property type="evidence" value="ECO:0007669"/>
    <property type="project" value="UniProtKB-ARBA"/>
</dbReference>
<sequence>MKSDSTWRITGDFRALNAICKNDSYPVPNIMDFNQTMKGSKIFSKVDLNRAYWQIPMNEEDIKKTAVITPFGLFESMKMPNGLKTSAQTFQRFIDSLLRGLDFVYAYIDDICIFSENKEQHKHHLRQLLARLDEAGLTINVAKSEFGKDEVDFLGYNISQGGISPKSKKVQAILDYPPPKDMHGLRRFLGMTNFYRRCIPQAAHTMLVLHEMTKGCKKKDKTPISFNEEQLRAFEATKAKLANAAMIAHPDENLDIILATDASDFAIGATLYQISGESRQPLGFFSRRLSTTETKYSTYDRELLAIFAGIRYFKHMLEGRVFSVYTDHRPITYAFKQGSDHASPRQIRQLDYIGQFTTDIRYIKGEENESADALSRVDQISVKPILPYEEIAQAQSKCTELKDLLQNKNTSLKFEMRSIPDSDVLLCCDVSTQHTRPFIPKEFRIMAMKSVHDLSHPGPKNTVKLMTSRFVWPRIKSEVFNWAKACHGCQLSKIGKRTKTPIGTFKPTQRFKHVHVDIVGPLPMSHGKKYLMTMIDRATRWPEAVPMDDITAESVTKILYHTWIARFGVPENITTDQGRQFESKLFANLAKYIGAKKNTTTAYHPQSNGKVERWHRALKASIMAADVTNWVDALPTILLGLRSSIQTDSGYSAAQLALGEELRLPGDFFNKVENNDAEEIIFNMRKIANKFVAQPAHHGTPPVFVSKHLKSADFVYVQVDTPRTGFQKPYSGPYKVLQRFEKTVQIKVFENERIISWDRCKPAFMKTTTNIDIMRSTTRNAERNDQKLYWLMTIMKVENKRSAYTAKDLKGLKVEHSMDAFAEERAVVLTLKDKGVLDENEDSLVNVNMLDDERYKKNLDRRRQKQKYDLYEDDEFAEIESQLDKKVLSETARIREEARKEALKNKLQQYAVGKRLENLSVALQPATEYYTEQEMQCKFKKFKKRVKKVRKAKPLKADDLLRVPVKPESNDDALNYGSRRATSSRTMKLEPAVKDEPDLDTDDLPAPLPIDTGKIKVEMGDEDDHELQFALHRSRRSMMAESLEPQFKANFTDDISMEDSKEVPGASGSIVLNSTDRSNKKNIFQDKYSLL</sequence>
<comment type="caution">
    <text evidence="10">The sequence shown here is derived from an EMBL/GenBank/DDBJ whole genome shotgun (WGS) entry which is preliminary data.</text>
</comment>
<keyword evidence="4" id="KW-0378">Hydrolase</keyword>
<dbReference type="SUPFAM" id="SSF53098">
    <property type="entry name" value="Ribonuclease H-like"/>
    <property type="match status" value="1"/>
</dbReference>
<dbReference type="InterPro" id="IPR036397">
    <property type="entry name" value="RNaseH_sf"/>
</dbReference>
<dbReference type="InterPro" id="IPR041588">
    <property type="entry name" value="Integrase_H2C2"/>
</dbReference>
<evidence type="ECO:0000256" key="2">
    <source>
        <dbReference type="ARBA" id="ARBA00022695"/>
    </source>
</evidence>
<dbReference type="CDD" id="cd09274">
    <property type="entry name" value="RNase_HI_RT_Ty3"/>
    <property type="match status" value="1"/>
</dbReference>
<keyword evidence="4" id="KW-0255">Endonuclease</keyword>
<feature type="region of interest" description="Disordered" evidence="7">
    <location>
        <begin position="967"/>
        <end position="1007"/>
    </location>
</feature>
<dbReference type="InterPro" id="IPR001584">
    <property type="entry name" value="Integrase_cat-core"/>
</dbReference>
<feature type="domain" description="Integrase catalytic" evidence="9">
    <location>
        <begin position="497"/>
        <end position="673"/>
    </location>
</feature>
<dbReference type="FunFam" id="3.30.70.270:FF:000020">
    <property type="entry name" value="Transposon Tf2-6 polyprotein-like Protein"/>
    <property type="match status" value="1"/>
</dbReference>
<dbReference type="InterPro" id="IPR000477">
    <property type="entry name" value="RT_dom"/>
</dbReference>
<dbReference type="Pfam" id="PF00078">
    <property type="entry name" value="RVT_1"/>
    <property type="match status" value="1"/>
</dbReference>
<dbReference type="CDD" id="cd01647">
    <property type="entry name" value="RT_LTR"/>
    <property type="match status" value="1"/>
</dbReference>
<accession>A0AAN9Y9P4</accession>
<dbReference type="Pfam" id="PF03343">
    <property type="entry name" value="SART-1"/>
    <property type="match status" value="1"/>
</dbReference>
<dbReference type="SUPFAM" id="SSF56672">
    <property type="entry name" value="DNA/RNA polymerases"/>
    <property type="match status" value="1"/>
</dbReference>
<dbReference type="PANTHER" id="PTHR37984">
    <property type="entry name" value="PROTEIN CBG26694"/>
    <property type="match status" value="1"/>
</dbReference>
<dbReference type="FunFam" id="3.10.20.370:FF:000001">
    <property type="entry name" value="Retrovirus-related Pol polyprotein from transposon 17.6-like protein"/>
    <property type="match status" value="1"/>
</dbReference>
<dbReference type="PROSITE" id="PS50994">
    <property type="entry name" value="INTEGRASE"/>
    <property type="match status" value="1"/>
</dbReference>
<dbReference type="GO" id="GO:0004519">
    <property type="term" value="F:endonuclease activity"/>
    <property type="evidence" value="ECO:0007669"/>
    <property type="project" value="UniProtKB-KW"/>
</dbReference>
<dbReference type="Proteomes" id="UP001367676">
    <property type="component" value="Unassembled WGS sequence"/>
</dbReference>
<evidence type="ECO:0000256" key="4">
    <source>
        <dbReference type="ARBA" id="ARBA00022759"/>
    </source>
</evidence>
<dbReference type="PANTHER" id="PTHR37984:SF5">
    <property type="entry name" value="PROTEIN NYNRIN-LIKE"/>
    <property type="match status" value="1"/>
</dbReference>
<dbReference type="InterPro" id="IPR043128">
    <property type="entry name" value="Rev_trsase/Diguanyl_cyclase"/>
</dbReference>
<dbReference type="EC" id="2.7.7.49" evidence="1"/>
<dbReference type="InterPro" id="IPR043502">
    <property type="entry name" value="DNA/RNA_pol_sf"/>
</dbReference>